<dbReference type="AlphaFoldDB" id="A0A177WLB7"/>
<dbReference type="PANTHER" id="PTHR16057:SF1">
    <property type="entry name" value="PROTEIN LINES HOMOLOG 1"/>
    <property type="match status" value="1"/>
</dbReference>
<dbReference type="PANTHER" id="PTHR16057">
    <property type="entry name" value="WINS1, 2 PROTEIN"/>
    <property type="match status" value="1"/>
</dbReference>
<organism evidence="2 3">
    <name type="scientific">Batrachochytrium dendrobatidis (strain JEL423)</name>
    <dbReference type="NCBI Taxonomy" id="403673"/>
    <lineage>
        <taxon>Eukaryota</taxon>
        <taxon>Fungi</taxon>
        <taxon>Fungi incertae sedis</taxon>
        <taxon>Chytridiomycota</taxon>
        <taxon>Chytridiomycota incertae sedis</taxon>
        <taxon>Chytridiomycetes</taxon>
        <taxon>Rhizophydiales</taxon>
        <taxon>Rhizophydiales incertae sedis</taxon>
        <taxon>Batrachochytrium</taxon>
    </lineage>
</organism>
<protein>
    <recommendedName>
        <fullName evidence="1">Protein Lines N-terminal domain-containing protein</fullName>
    </recommendedName>
</protein>
<dbReference type="Pfam" id="PF14694">
    <property type="entry name" value="LINES_N"/>
    <property type="match status" value="1"/>
</dbReference>
<dbReference type="STRING" id="403673.A0A177WLB7"/>
<evidence type="ECO:0000259" key="1">
    <source>
        <dbReference type="Pfam" id="PF14694"/>
    </source>
</evidence>
<sequence>MTHRLLKCLRKQTQVPTGLLQSAAQELGLCNNLFLTALWQASNRNDEMIVFHAVVALLDVFKTCHRLECRSIILEPLWLDRCLSKAETILTTTASIALQRKTLHLLNYIAIKSMDFDSVLSGYSDRISTIIASFVLKTYSSKKDVSKWWDSIHHPSFTEFYFPKNQSLDRQSLKLIIRICISVISSPMMLSSKELSNTFLEKMNDLLVHIYGSDYECVSDQLFKLFSDHDSDLVWLLERVLAMQVSDDYAKFRNHLKGSLNSIKGVQSVLDTCAPSAMFLKLMEMWGFDHQCLLDLVISDDTCFYNYLSEMQGNNCQNFHQGS</sequence>
<feature type="domain" description="Protein Lines N-terminal" evidence="1">
    <location>
        <begin position="217"/>
        <end position="308"/>
    </location>
</feature>
<dbReference type="Proteomes" id="UP000077115">
    <property type="component" value="Unassembled WGS sequence"/>
</dbReference>
<proteinExistence type="predicted"/>
<reference evidence="2 3" key="2">
    <citation type="submission" date="2016-05" db="EMBL/GenBank/DDBJ databases">
        <title>Lineage-specific infection strategies underlie the spectrum of fungal disease in amphibians.</title>
        <authorList>
            <person name="Cuomo C.A."/>
            <person name="Farrer R.A."/>
            <person name="James T."/>
            <person name="Longcore J."/>
            <person name="Birren B."/>
        </authorList>
    </citation>
    <scope>NUCLEOTIDE SEQUENCE [LARGE SCALE GENOMIC DNA]</scope>
    <source>
        <strain evidence="2 3">JEL423</strain>
    </source>
</reference>
<evidence type="ECO:0000313" key="3">
    <source>
        <dbReference type="Proteomes" id="UP000077115"/>
    </source>
</evidence>
<dbReference type="EMBL" id="DS022304">
    <property type="protein sequence ID" value="OAJ40250.1"/>
    <property type="molecule type" value="Genomic_DNA"/>
</dbReference>
<accession>A0A177WLB7</accession>
<dbReference type="InterPro" id="IPR032794">
    <property type="entry name" value="LINES_N"/>
</dbReference>
<gene>
    <name evidence="2" type="ORF">BDEG_24013</name>
</gene>
<evidence type="ECO:0000313" key="2">
    <source>
        <dbReference type="EMBL" id="OAJ40250.1"/>
    </source>
</evidence>
<name>A0A177WLB7_BATDL</name>
<dbReference type="VEuPathDB" id="FungiDB:BDEG_24013"/>
<reference evidence="2 3" key="1">
    <citation type="submission" date="2006-10" db="EMBL/GenBank/DDBJ databases">
        <title>The Genome Sequence of Batrachochytrium dendrobatidis JEL423.</title>
        <authorList>
            <consortium name="The Broad Institute Genome Sequencing Platform"/>
            <person name="Birren B."/>
            <person name="Lander E."/>
            <person name="Galagan J."/>
            <person name="Cuomo C."/>
            <person name="Devon K."/>
            <person name="Jaffe D."/>
            <person name="Butler J."/>
            <person name="Alvarez P."/>
            <person name="Gnerre S."/>
            <person name="Grabherr M."/>
            <person name="Kleber M."/>
            <person name="Mauceli E."/>
            <person name="Brockman W."/>
            <person name="Young S."/>
            <person name="LaButti K."/>
            <person name="Sykes S."/>
            <person name="DeCaprio D."/>
            <person name="Crawford M."/>
            <person name="Koehrsen M."/>
            <person name="Engels R."/>
            <person name="Montgomery P."/>
            <person name="Pearson M."/>
            <person name="Howarth C."/>
            <person name="Larson L."/>
            <person name="White J."/>
            <person name="O'Leary S."/>
            <person name="Kodira C."/>
            <person name="Zeng Q."/>
            <person name="Yandava C."/>
            <person name="Alvarado L."/>
            <person name="Longcore J."/>
            <person name="James T."/>
        </authorList>
    </citation>
    <scope>NUCLEOTIDE SEQUENCE [LARGE SCALE GENOMIC DNA]</scope>
    <source>
        <strain evidence="2 3">JEL423</strain>
    </source>
</reference>
<dbReference type="InterPro" id="IPR024875">
    <property type="entry name" value="Protein_Lines"/>
</dbReference>